<proteinExistence type="predicted"/>
<keyword evidence="3" id="KW-1185">Reference proteome</keyword>
<evidence type="ECO:0000313" key="3">
    <source>
        <dbReference type="Proteomes" id="UP000799770"/>
    </source>
</evidence>
<accession>A0A6A5Z5P4</accession>
<dbReference type="Proteomes" id="UP000799770">
    <property type="component" value="Unassembled WGS sequence"/>
</dbReference>
<protein>
    <submittedName>
        <fullName evidence="2">Uncharacterized protein</fullName>
    </submittedName>
</protein>
<evidence type="ECO:0000313" key="2">
    <source>
        <dbReference type="EMBL" id="KAF2113641.1"/>
    </source>
</evidence>
<feature type="region of interest" description="Disordered" evidence="1">
    <location>
        <begin position="195"/>
        <end position="223"/>
    </location>
</feature>
<evidence type="ECO:0000256" key="1">
    <source>
        <dbReference type="SAM" id="MobiDB-lite"/>
    </source>
</evidence>
<feature type="compositionally biased region" description="Basic and acidic residues" evidence="1">
    <location>
        <begin position="195"/>
        <end position="210"/>
    </location>
</feature>
<name>A0A6A5Z5P4_9PLEO</name>
<dbReference type="AlphaFoldDB" id="A0A6A5Z5P4"/>
<dbReference type="EMBL" id="ML977327">
    <property type="protein sequence ID" value="KAF2113641.1"/>
    <property type="molecule type" value="Genomic_DNA"/>
</dbReference>
<reference evidence="2" key="1">
    <citation type="journal article" date="2020" name="Stud. Mycol.">
        <title>101 Dothideomycetes genomes: a test case for predicting lifestyles and emergence of pathogens.</title>
        <authorList>
            <person name="Haridas S."/>
            <person name="Albert R."/>
            <person name="Binder M."/>
            <person name="Bloem J."/>
            <person name="Labutti K."/>
            <person name="Salamov A."/>
            <person name="Andreopoulos B."/>
            <person name="Baker S."/>
            <person name="Barry K."/>
            <person name="Bills G."/>
            <person name="Bluhm B."/>
            <person name="Cannon C."/>
            <person name="Castanera R."/>
            <person name="Culley D."/>
            <person name="Daum C."/>
            <person name="Ezra D."/>
            <person name="Gonzalez J."/>
            <person name="Henrissat B."/>
            <person name="Kuo A."/>
            <person name="Liang C."/>
            <person name="Lipzen A."/>
            <person name="Lutzoni F."/>
            <person name="Magnuson J."/>
            <person name="Mondo S."/>
            <person name="Nolan M."/>
            <person name="Ohm R."/>
            <person name="Pangilinan J."/>
            <person name="Park H.-J."/>
            <person name="Ramirez L."/>
            <person name="Alfaro M."/>
            <person name="Sun H."/>
            <person name="Tritt A."/>
            <person name="Yoshinaga Y."/>
            <person name="Zwiers L.-H."/>
            <person name="Turgeon B."/>
            <person name="Goodwin S."/>
            <person name="Spatafora J."/>
            <person name="Crous P."/>
            <person name="Grigoriev I."/>
        </authorList>
    </citation>
    <scope>NUCLEOTIDE SEQUENCE</scope>
    <source>
        <strain evidence="2">CBS 627.86</strain>
    </source>
</reference>
<gene>
    <name evidence="2" type="ORF">BDV96DRAFT_647895</name>
</gene>
<organism evidence="2 3">
    <name type="scientific">Lophiotrema nucula</name>
    <dbReference type="NCBI Taxonomy" id="690887"/>
    <lineage>
        <taxon>Eukaryota</taxon>
        <taxon>Fungi</taxon>
        <taxon>Dikarya</taxon>
        <taxon>Ascomycota</taxon>
        <taxon>Pezizomycotina</taxon>
        <taxon>Dothideomycetes</taxon>
        <taxon>Pleosporomycetidae</taxon>
        <taxon>Pleosporales</taxon>
        <taxon>Lophiotremataceae</taxon>
        <taxon>Lophiotrema</taxon>
    </lineage>
</organism>
<sequence length="223" mass="25398">MADAPDPPNANPPERIYNSDLCRPRAEFLNKYTENNEHMNQWMLELLEPTEAGNFFETTDIYVAMECLLFHGGIGLCYAKLVANLVQHKNNRQTAENNQPAHMFVRCTPGGAQQPTTDNTGVMEGGLRVWMLRKRNKEPRRWDRIRAFLFHIARDQAPQVANDFDECRRLSELYNLDTAWNYICTTSRFLQDAGPDHLGVHYPPENDRAPTPESGGSGSNTSD</sequence>